<dbReference type="Gene3D" id="3.30.1490.10">
    <property type="match status" value="1"/>
</dbReference>
<dbReference type="HAMAP" id="MF_01302_B">
    <property type="entry name" value="Ribosomal_uS8_B"/>
    <property type="match status" value="1"/>
</dbReference>
<comment type="caution">
    <text evidence="8">The sequence shown here is derived from an EMBL/GenBank/DDBJ whole genome shotgun (WGS) entry which is preliminary data.</text>
</comment>
<reference evidence="8 9" key="1">
    <citation type="submission" date="2020-07" db="EMBL/GenBank/DDBJ databases">
        <authorList>
            <person name="Feng X."/>
        </authorList>
    </citation>
    <scope>NUCLEOTIDE SEQUENCE [LARGE SCALE GENOMIC DNA]</scope>
    <source>
        <strain evidence="8 9">JCM23202</strain>
    </source>
</reference>
<evidence type="ECO:0000256" key="4">
    <source>
        <dbReference type="ARBA" id="ARBA00035258"/>
    </source>
</evidence>
<dbReference type="GO" id="GO:1990904">
    <property type="term" value="C:ribonucleoprotein complex"/>
    <property type="evidence" value="ECO:0007669"/>
    <property type="project" value="UniProtKB-KW"/>
</dbReference>
<dbReference type="InterPro" id="IPR047863">
    <property type="entry name" value="Ribosomal_uS8_CS"/>
</dbReference>
<evidence type="ECO:0000256" key="5">
    <source>
        <dbReference type="ARBA" id="ARBA00046740"/>
    </source>
</evidence>
<comment type="function">
    <text evidence="6">One of the primary rRNA binding proteins, it binds directly to 16S rRNA central domain where it helps coordinate assembly of the platform of the 30S subunit.</text>
</comment>
<dbReference type="GO" id="GO:0005737">
    <property type="term" value="C:cytoplasm"/>
    <property type="evidence" value="ECO:0007669"/>
    <property type="project" value="UniProtKB-ARBA"/>
</dbReference>
<evidence type="ECO:0000313" key="9">
    <source>
        <dbReference type="Proteomes" id="UP000526501"/>
    </source>
</evidence>
<sequence>MHTDPISDFLTRIRNASSAGKAECAAPHSKLKAAIAKILLDEGFVSEVKEGTDAKGHKTIVVALKYVDGEASINGIERVSKPGLRLYAKSNEIPRVLNGLGVCILTTPKGVMRDREARRQKLGGELICNVW</sequence>
<dbReference type="EMBL" id="JACHVC010000012">
    <property type="protein sequence ID" value="MBC2606393.1"/>
    <property type="molecule type" value="Genomic_DNA"/>
</dbReference>
<name>A0A7X1E8Q9_9BACT</name>
<evidence type="ECO:0000256" key="6">
    <source>
        <dbReference type="HAMAP-Rule" id="MF_01302"/>
    </source>
</evidence>
<dbReference type="NCBIfam" id="NF001109">
    <property type="entry name" value="PRK00136.1"/>
    <property type="match status" value="1"/>
</dbReference>
<comment type="similarity">
    <text evidence="1 6 7">Belongs to the universal ribosomal protein uS8 family.</text>
</comment>
<dbReference type="RefSeq" id="WP_185660272.1">
    <property type="nucleotide sequence ID" value="NZ_CAWPOO010000012.1"/>
</dbReference>
<keyword evidence="2 6" id="KW-0689">Ribosomal protein</keyword>
<dbReference type="GO" id="GO:0003735">
    <property type="term" value="F:structural constituent of ribosome"/>
    <property type="evidence" value="ECO:0007669"/>
    <property type="project" value="InterPro"/>
</dbReference>
<dbReference type="InterPro" id="IPR035987">
    <property type="entry name" value="Ribosomal_uS8_sf"/>
</dbReference>
<dbReference type="GO" id="GO:0006412">
    <property type="term" value="P:translation"/>
    <property type="evidence" value="ECO:0007669"/>
    <property type="project" value="UniProtKB-UniRule"/>
</dbReference>
<evidence type="ECO:0000256" key="3">
    <source>
        <dbReference type="ARBA" id="ARBA00023274"/>
    </source>
</evidence>
<evidence type="ECO:0000256" key="7">
    <source>
        <dbReference type="RuleBase" id="RU003660"/>
    </source>
</evidence>
<dbReference type="AlphaFoldDB" id="A0A7X1E8Q9"/>
<protein>
    <recommendedName>
        <fullName evidence="4 6">Small ribosomal subunit protein uS8</fullName>
    </recommendedName>
</protein>
<dbReference type="Proteomes" id="UP000526501">
    <property type="component" value="Unassembled WGS sequence"/>
</dbReference>
<comment type="subunit">
    <text evidence="5 6">Part of the 30S ribosomal subunit. Contacts proteins S5 and S12.</text>
</comment>
<accession>A0A7X1E8Q9</accession>
<organism evidence="8 9">
    <name type="scientific">Pelagicoccus albus</name>
    <dbReference type="NCBI Taxonomy" id="415222"/>
    <lineage>
        <taxon>Bacteria</taxon>
        <taxon>Pseudomonadati</taxon>
        <taxon>Verrucomicrobiota</taxon>
        <taxon>Opitutia</taxon>
        <taxon>Puniceicoccales</taxon>
        <taxon>Pelagicoccaceae</taxon>
        <taxon>Pelagicoccus</taxon>
    </lineage>
</organism>
<dbReference type="Pfam" id="PF00410">
    <property type="entry name" value="Ribosomal_S8"/>
    <property type="match status" value="1"/>
</dbReference>
<keyword evidence="3 6" id="KW-0687">Ribonucleoprotein</keyword>
<dbReference type="Gene3D" id="3.30.1370.30">
    <property type="match status" value="1"/>
</dbReference>
<dbReference type="InterPro" id="IPR000630">
    <property type="entry name" value="Ribosomal_uS8"/>
</dbReference>
<dbReference type="PROSITE" id="PS00053">
    <property type="entry name" value="RIBOSOMAL_S8"/>
    <property type="match status" value="1"/>
</dbReference>
<evidence type="ECO:0000313" key="8">
    <source>
        <dbReference type="EMBL" id="MBC2606393.1"/>
    </source>
</evidence>
<gene>
    <name evidence="6 8" type="primary">rpsH</name>
    <name evidence="8" type="ORF">H5P27_10080</name>
</gene>
<keyword evidence="6" id="KW-0699">rRNA-binding</keyword>
<proteinExistence type="inferred from homology"/>
<keyword evidence="6" id="KW-0694">RNA-binding</keyword>
<evidence type="ECO:0000256" key="2">
    <source>
        <dbReference type="ARBA" id="ARBA00022980"/>
    </source>
</evidence>
<dbReference type="GO" id="GO:0005840">
    <property type="term" value="C:ribosome"/>
    <property type="evidence" value="ECO:0007669"/>
    <property type="project" value="UniProtKB-KW"/>
</dbReference>
<keyword evidence="9" id="KW-1185">Reference proteome</keyword>
<evidence type="ECO:0000256" key="1">
    <source>
        <dbReference type="ARBA" id="ARBA00006471"/>
    </source>
</evidence>
<dbReference type="SUPFAM" id="SSF56047">
    <property type="entry name" value="Ribosomal protein S8"/>
    <property type="match status" value="1"/>
</dbReference>
<dbReference type="FunFam" id="3.30.1490.10:FF:000001">
    <property type="entry name" value="30S ribosomal protein S8"/>
    <property type="match status" value="1"/>
</dbReference>
<dbReference type="GO" id="GO:0019843">
    <property type="term" value="F:rRNA binding"/>
    <property type="evidence" value="ECO:0007669"/>
    <property type="project" value="UniProtKB-UniRule"/>
</dbReference>
<dbReference type="PANTHER" id="PTHR11758">
    <property type="entry name" value="40S RIBOSOMAL PROTEIN S15A"/>
    <property type="match status" value="1"/>
</dbReference>